<sequence length="143" mass="15513">MSDTGELSVAQGKRKAAPIIIDSEIIEINSSDGSDDDKRKMLSTPPTSQSTEVVKTEPPTSKYCVFDENWIDNNGLTDLDIPVIASISEFVLQDVFNCQSHTVTNDNGFGQFYFGNQHEADINAFRASHICGAVCLALGLPSV</sequence>
<proteinExistence type="predicted"/>
<evidence type="ECO:0000256" key="2">
    <source>
        <dbReference type="ARBA" id="ARBA00022679"/>
    </source>
</evidence>
<keyword evidence="1" id="KW-0723">Serine/threonine-protein kinase</keyword>
<evidence type="ECO:0000313" key="7">
    <source>
        <dbReference type="Proteomes" id="UP000054270"/>
    </source>
</evidence>
<keyword evidence="7" id="KW-1185">Reference proteome</keyword>
<organism evidence="6 7">
    <name type="scientific">Hypholoma sublateritium (strain FD-334 SS-4)</name>
    <dbReference type="NCBI Taxonomy" id="945553"/>
    <lineage>
        <taxon>Eukaryota</taxon>
        <taxon>Fungi</taxon>
        <taxon>Dikarya</taxon>
        <taxon>Basidiomycota</taxon>
        <taxon>Agaricomycotina</taxon>
        <taxon>Agaricomycetes</taxon>
        <taxon>Agaricomycetidae</taxon>
        <taxon>Agaricales</taxon>
        <taxon>Agaricineae</taxon>
        <taxon>Strophariaceae</taxon>
        <taxon>Hypholoma</taxon>
    </lineage>
</organism>
<dbReference type="Gene3D" id="3.20.200.10">
    <property type="entry name" value="MHCK/EF2 kinase"/>
    <property type="match status" value="1"/>
</dbReference>
<feature type="compositionally biased region" description="Polar residues" evidence="4">
    <location>
        <begin position="44"/>
        <end position="53"/>
    </location>
</feature>
<dbReference type="Proteomes" id="UP000054270">
    <property type="component" value="Unassembled WGS sequence"/>
</dbReference>
<keyword evidence="2" id="KW-0808">Transferase</keyword>
<protein>
    <recommendedName>
        <fullName evidence="5">Alpha-type protein kinase domain-containing protein</fullName>
    </recommendedName>
</protein>
<dbReference type="PROSITE" id="PS51158">
    <property type="entry name" value="ALPHA_KINASE"/>
    <property type="match status" value="1"/>
</dbReference>
<dbReference type="EMBL" id="KN817790">
    <property type="protein sequence ID" value="KJA13081.1"/>
    <property type="molecule type" value="Genomic_DNA"/>
</dbReference>
<dbReference type="InterPro" id="IPR004166">
    <property type="entry name" value="a-kinase_dom"/>
</dbReference>
<feature type="region of interest" description="Disordered" evidence="4">
    <location>
        <begin position="27"/>
        <end position="56"/>
    </location>
</feature>
<evidence type="ECO:0000256" key="3">
    <source>
        <dbReference type="ARBA" id="ARBA00022777"/>
    </source>
</evidence>
<evidence type="ECO:0000256" key="1">
    <source>
        <dbReference type="ARBA" id="ARBA00022527"/>
    </source>
</evidence>
<gene>
    <name evidence="6" type="ORF">HYPSUDRAFT_209837</name>
</gene>
<keyword evidence="3" id="KW-0418">Kinase</keyword>
<dbReference type="GO" id="GO:0005524">
    <property type="term" value="F:ATP binding"/>
    <property type="evidence" value="ECO:0007669"/>
    <property type="project" value="InterPro"/>
</dbReference>
<reference evidence="7" key="1">
    <citation type="submission" date="2014-04" db="EMBL/GenBank/DDBJ databases">
        <title>Evolutionary Origins and Diversification of the Mycorrhizal Mutualists.</title>
        <authorList>
            <consortium name="DOE Joint Genome Institute"/>
            <consortium name="Mycorrhizal Genomics Consortium"/>
            <person name="Kohler A."/>
            <person name="Kuo A."/>
            <person name="Nagy L.G."/>
            <person name="Floudas D."/>
            <person name="Copeland A."/>
            <person name="Barry K.W."/>
            <person name="Cichocki N."/>
            <person name="Veneault-Fourrey C."/>
            <person name="LaButti K."/>
            <person name="Lindquist E.A."/>
            <person name="Lipzen A."/>
            <person name="Lundell T."/>
            <person name="Morin E."/>
            <person name="Murat C."/>
            <person name="Riley R."/>
            <person name="Ohm R."/>
            <person name="Sun H."/>
            <person name="Tunlid A."/>
            <person name="Henrissat B."/>
            <person name="Grigoriev I.V."/>
            <person name="Hibbett D.S."/>
            <person name="Martin F."/>
        </authorList>
    </citation>
    <scope>NUCLEOTIDE SEQUENCE [LARGE SCALE GENOMIC DNA]</scope>
    <source>
        <strain evidence="7">FD-334 SS-4</strain>
    </source>
</reference>
<accession>A0A0D2N8Q9</accession>
<evidence type="ECO:0000256" key="4">
    <source>
        <dbReference type="SAM" id="MobiDB-lite"/>
    </source>
</evidence>
<dbReference type="GO" id="GO:0004674">
    <property type="term" value="F:protein serine/threonine kinase activity"/>
    <property type="evidence" value="ECO:0007669"/>
    <property type="project" value="UniProtKB-KW"/>
</dbReference>
<dbReference type="AlphaFoldDB" id="A0A0D2N8Q9"/>
<feature type="domain" description="Alpha-type protein kinase" evidence="5">
    <location>
        <begin position="1"/>
        <end position="143"/>
    </location>
</feature>
<evidence type="ECO:0000313" key="6">
    <source>
        <dbReference type="EMBL" id="KJA13081.1"/>
    </source>
</evidence>
<name>A0A0D2N8Q9_HYPSF</name>
<evidence type="ECO:0000259" key="5">
    <source>
        <dbReference type="PROSITE" id="PS51158"/>
    </source>
</evidence>